<evidence type="ECO:0000256" key="2">
    <source>
        <dbReference type="ARBA" id="ARBA00004240"/>
    </source>
</evidence>
<evidence type="ECO:0000256" key="16">
    <source>
        <dbReference type="ARBA" id="ARBA00023315"/>
    </source>
</evidence>
<dbReference type="InterPro" id="IPR015421">
    <property type="entry name" value="PyrdxlP-dep_Trfase_major"/>
</dbReference>
<proteinExistence type="inferred from homology"/>
<evidence type="ECO:0000256" key="1">
    <source>
        <dbReference type="ARBA" id="ARBA00001933"/>
    </source>
</evidence>
<name>A0A8C2NN85_CAPHI</name>
<comment type="cofactor">
    <cofactor evidence="1">
        <name>pyridoxal 5'-phosphate</name>
        <dbReference type="ChEBI" id="CHEBI:597326"/>
    </cofactor>
</comment>
<reference evidence="18" key="1">
    <citation type="submission" date="2019-03" db="EMBL/GenBank/DDBJ databases">
        <title>Genome sequencing and reference-guided assembly of Black Bengal Goat (Capra hircus).</title>
        <authorList>
            <person name="Siddiki A.Z."/>
            <person name="Baten A."/>
            <person name="Billah M."/>
            <person name="Alam M.A.U."/>
            <person name="Shawrob K.S.M."/>
            <person name="Saha S."/>
            <person name="Chowdhury M."/>
            <person name="Rahman A.H."/>
            <person name="Stear M."/>
            <person name="Miah G."/>
            <person name="Das G.B."/>
            <person name="Hossain M.M."/>
            <person name="Kumkum M."/>
            <person name="Islam M.S."/>
            <person name="Mollah A.M."/>
            <person name="Ahsan A."/>
            <person name="Tusar F."/>
            <person name="Khan M.K.I."/>
        </authorList>
    </citation>
    <scope>NUCLEOTIDE SEQUENCE [LARGE SCALE GENOMIC DNA]</scope>
</reference>
<dbReference type="Pfam" id="PF00155">
    <property type="entry name" value="Aminotran_1_2"/>
    <property type="match status" value="1"/>
</dbReference>
<keyword evidence="9" id="KW-0812">Transmembrane</keyword>
<comment type="similarity">
    <text evidence="6">Belongs to the class-II pyridoxal-phosphate-dependent aminotransferase family.</text>
</comment>
<evidence type="ECO:0000256" key="8">
    <source>
        <dbReference type="ARBA" id="ARBA00022679"/>
    </source>
</evidence>
<dbReference type="Ensembl" id="ENSCHIT00010010772.1">
    <property type="protein sequence ID" value="ENSCHIP00010007668.1"/>
    <property type="gene ID" value="ENSCHIG00010005557.1"/>
</dbReference>
<evidence type="ECO:0000256" key="15">
    <source>
        <dbReference type="ARBA" id="ARBA00023136"/>
    </source>
</evidence>
<organism evidence="18">
    <name type="scientific">Capra hircus</name>
    <name type="common">Goat</name>
    <dbReference type="NCBI Taxonomy" id="9925"/>
    <lineage>
        <taxon>Eukaryota</taxon>
        <taxon>Metazoa</taxon>
        <taxon>Chordata</taxon>
        <taxon>Craniata</taxon>
        <taxon>Vertebrata</taxon>
        <taxon>Euteleostomi</taxon>
        <taxon>Mammalia</taxon>
        <taxon>Eutheria</taxon>
        <taxon>Laurasiatheria</taxon>
        <taxon>Artiodactyla</taxon>
        <taxon>Ruminantia</taxon>
        <taxon>Pecora</taxon>
        <taxon>Bovidae</taxon>
        <taxon>Caprinae</taxon>
        <taxon>Capra</taxon>
    </lineage>
</organism>
<sequence length="548" mass="61617">MRPDPGGCCCSRRPVRANSCVANGEVRNGYVRSSAAAAAAAAGQVHHVTQNGGLYKRPFNEGFEETPMLVAVLTYVGYGVLTLFGYLRDFLRHWRIEKCHHATEREEQKDFVSLYQDFENFYTRNLYMRIRDNWNRPICSVPGARVDIMERQSHDYNWSFKYTGNVIKDVINMGSYNYLGFARNSGPCQEAAAKVLEEYGVGVCSTRQEIGNLDKHEELEKLVASFLGVEAAMAYGMGFATNSMNIPALVSKVRFSRLSGATIRVFKHNNMQSLEKLLKDAIVYGQPRTRRPWKKILILVEGIYSMEGSIVRLPEVIALKKKYKAYLYLDEAHSIGALGPTGRGVVDYFGLDPEDVDIMMGTFTKMRPPTASNNLPLCRPQALIDYLRTHSHSAVYAASLSPPVAEQIITAMKCIMGQDGTTLGKACFPWKVSWTQRRLKSMGFIIYGNEDSPVVPLMLYMPAKIGAFGREMLKRNIGVVVVGFPATPIIESRARFCLSAAHTREMLDTALKEIGEVGDLLHLKYSRRRSVPLLDRPFDEMTYEETED</sequence>
<dbReference type="SUPFAM" id="SSF53383">
    <property type="entry name" value="PLP-dependent transferases"/>
    <property type="match status" value="1"/>
</dbReference>
<dbReference type="InterPro" id="IPR004839">
    <property type="entry name" value="Aminotransferase_I/II_large"/>
</dbReference>
<dbReference type="GO" id="GO:0046512">
    <property type="term" value="P:sphingosine biosynthetic process"/>
    <property type="evidence" value="ECO:0007669"/>
    <property type="project" value="TreeGrafter"/>
</dbReference>
<dbReference type="GO" id="GO:0004758">
    <property type="term" value="F:serine C-palmitoyltransferase activity"/>
    <property type="evidence" value="ECO:0007669"/>
    <property type="project" value="UniProtKB-EC"/>
</dbReference>
<dbReference type="CDD" id="cd06454">
    <property type="entry name" value="KBL_like"/>
    <property type="match status" value="1"/>
</dbReference>
<evidence type="ECO:0000256" key="7">
    <source>
        <dbReference type="ARBA" id="ARBA00013220"/>
    </source>
</evidence>
<accession>A0A8C2NN85</accession>
<comment type="pathway">
    <text evidence="5">Sphingolipid metabolism.</text>
</comment>
<dbReference type="GO" id="GO:0030170">
    <property type="term" value="F:pyridoxal phosphate binding"/>
    <property type="evidence" value="ECO:0007669"/>
    <property type="project" value="InterPro"/>
</dbReference>
<keyword evidence="13" id="KW-1133">Transmembrane helix</keyword>
<keyword evidence="11" id="KW-0663">Pyridoxal phosphate</keyword>
<dbReference type="GO" id="GO:0016020">
    <property type="term" value="C:membrane"/>
    <property type="evidence" value="ECO:0007669"/>
    <property type="project" value="UniProtKB-SubCell"/>
</dbReference>
<dbReference type="GO" id="GO:0046513">
    <property type="term" value="P:ceramide biosynthetic process"/>
    <property type="evidence" value="ECO:0007669"/>
    <property type="project" value="TreeGrafter"/>
</dbReference>
<comment type="subcellular location">
    <subcellularLocation>
        <location evidence="2">Endoplasmic reticulum</location>
    </subcellularLocation>
    <subcellularLocation>
        <location evidence="3">Membrane</location>
    </subcellularLocation>
</comment>
<evidence type="ECO:0000256" key="12">
    <source>
        <dbReference type="ARBA" id="ARBA00022919"/>
    </source>
</evidence>
<evidence type="ECO:0000256" key="3">
    <source>
        <dbReference type="ARBA" id="ARBA00004370"/>
    </source>
</evidence>
<evidence type="ECO:0000313" key="18">
    <source>
        <dbReference type="Ensembl" id="ENSCHIP00010007668.1"/>
    </source>
</evidence>
<dbReference type="PANTHER" id="PTHR13693">
    <property type="entry name" value="CLASS II AMINOTRANSFERASE/8-AMINO-7-OXONONANOATE SYNTHASE"/>
    <property type="match status" value="1"/>
</dbReference>
<dbReference type="AlphaFoldDB" id="A0A8C2NN85"/>
<keyword evidence="12" id="KW-0746">Sphingolipid metabolism</keyword>
<dbReference type="InterPro" id="IPR050087">
    <property type="entry name" value="AON_synthase_class-II"/>
</dbReference>
<evidence type="ECO:0000256" key="4">
    <source>
        <dbReference type="ARBA" id="ARBA00004760"/>
    </source>
</evidence>
<evidence type="ECO:0000259" key="17">
    <source>
        <dbReference type="Pfam" id="PF00155"/>
    </source>
</evidence>
<dbReference type="PANTHER" id="PTHR13693:SF79">
    <property type="entry name" value="SERINE PALMITOYLTRANSFERASE 2"/>
    <property type="match status" value="1"/>
</dbReference>
<reference evidence="18" key="2">
    <citation type="submission" date="2025-08" db="UniProtKB">
        <authorList>
            <consortium name="Ensembl"/>
        </authorList>
    </citation>
    <scope>IDENTIFICATION</scope>
</reference>
<evidence type="ECO:0000256" key="14">
    <source>
        <dbReference type="ARBA" id="ARBA00023098"/>
    </source>
</evidence>
<feature type="domain" description="Aminotransferase class I/classII large" evidence="17">
    <location>
        <begin position="168"/>
        <end position="514"/>
    </location>
</feature>
<dbReference type="GO" id="GO:0005783">
    <property type="term" value="C:endoplasmic reticulum"/>
    <property type="evidence" value="ECO:0007669"/>
    <property type="project" value="UniProtKB-SubCell"/>
</dbReference>
<evidence type="ECO:0000256" key="6">
    <source>
        <dbReference type="ARBA" id="ARBA00008392"/>
    </source>
</evidence>
<dbReference type="InterPro" id="IPR015422">
    <property type="entry name" value="PyrdxlP-dep_Trfase_small"/>
</dbReference>
<keyword evidence="15" id="KW-0472">Membrane</keyword>
<dbReference type="Gene3D" id="3.40.640.10">
    <property type="entry name" value="Type I PLP-dependent aspartate aminotransferase-like (Major domain)"/>
    <property type="match status" value="1"/>
</dbReference>
<keyword evidence="8" id="KW-0808">Transferase</keyword>
<dbReference type="Gene3D" id="3.90.1150.10">
    <property type="entry name" value="Aspartate Aminotransferase, domain 1"/>
    <property type="match status" value="1"/>
</dbReference>
<dbReference type="InterPro" id="IPR015424">
    <property type="entry name" value="PyrdxlP-dep_Trfase"/>
</dbReference>
<evidence type="ECO:0000256" key="10">
    <source>
        <dbReference type="ARBA" id="ARBA00022824"/>
    </source>
</evidence>
<protein>
    <recommendedName>
        <fullName evidence="7">serine C-palmitoyltransferase</fullName>
        <ecNumber evidence="7">2.3.1.50</ecNumber>
    </recommendedName>
</protein>
<comment type="pathway">
    <text evidence="4">Lipid metabolism; sphingolipid metabolism.</text>
</comment>
<evidence type="ECO:0000256" key="11">
    <source>
        <dbReference type="ARBA" id="ARBA00022898"/>
    </source>
</evidence>
<dbReference type="GO" id="GO:0017059">
    <property type="term" value="C:serine palmitoyltransferase complex"/>
    <property type="evidence" value="ECO:0007669"/>
    <property type="project" value="TreeGrafter"/>
</dbReference>
<evidence type="ECO:0000256" key="9">
    <source>
        <dbReference type="ARBA" id="ARBA00022692"/>
    </source>
</evidence>
<keyword evidence="16" id="KW-0012">Acyltransferase</keyword>
<evidence type="ECO:0000256" key="13">
    <source>
        <dbReference type="ARBA" id="ARBA00022989"/>
    </source>
</evidence>
<keyword evidence="10" id="KW-0256">Endoplasmic reticulum</keyword>
<dbReference type="EC" id="2.3.1.50" evidence="7"/>
<dbReference type="FunFam" id="3.40.640.10:FF:000047">
    <property type="entry name" value="serine palmitoyltransferase 2 isoform X1"/>
    <property type="match status" value="1"/>
</dbReference>
<evidence type="ECO:0000256" key="5">
    <source>
        <dbReference type="ARBA" id="ARBA00004991"/>
    </source>
</evidence>
<keyword evidence="14" id="KW-0443">Lipid metabolism</keyword>